<dbReference type="EMBL" id="QHLY01000012">
    <property type="protein sequence ID" value="PXA68415.1"/>
    <property type="molecule type" value="Genomic_DNA"/>
</dbReference>
<dbReference type="OrthoDB" id="5105596at2"/>
<dbReference type="AlphaFoldDB" id="A0A317ZUH8"/>
<proteinExistence type="predicted"/>
<evidence type="ECO:0000313" key="2">
    <source>
        <dbReference type="Proteomes" id="UP000246722"/>
    </source>
</evidence>
<dbReference type="Proteomes" id="UP000246722">
    <property type="component" value="Unassembled WGS sequence"/>
</dbReference>
<name>A0A317ZUH8_9MICO</name>
<reference evidence="1 2" key="1">
    <citation type="submission" date="2018-05" db="EMBL/GenBank/DDBJ databases">
        <title>Genetic diversity of glacier-inhabiting Cryobacterium bacteria in China and description of Cryobacterium mengkeensis sp. nov. and Arthrobacter glacialis sp. nov.</title>
        <authorList>
            <person name="Liu Q."/>
            <person name="Xin Y.-H."/>
        </authorList>
    </citation>
    <scope>NUCLEOTIDE SEQUENCE [LARGE SCALE GENOMIC DNA]</scope>
    <source>
        <strain evidence="1 2">SK-1</strain>
    </source>
</reference>
<evidence type="ECO:0000313" key="1">
    <source>
        <dbReference type="EMBL" id="PXA68415.1"/>
    </source>
</evidence>
<sequence length="421" mass="44481">MQGNAAETWLGQSQIIDSTDMSATGCFGTCDVNVEGIISDAATEDQIRRLGEAATDYRSAHEGDDIDMSLSYGKVSFQIGETQDETASLVGLALTAFNDERVTGASAYQAFIQLSGAKADVSTLFDDYAGNDVPELSVRSDDEDDASLFMIREGTDPCEPADSLVAEFDQLLGDPSVTTLILVPCATFTVEVAEESARDAMIAQIQPFASDPAHAAVEFSIESDEGLPYAVTADTPQLDPLFALIDATPGVSGRVMTGNVISVGVSDPAQFRQAVSTIDAAPRPAFVEEIRVGHALASVYLNGDGTLDAQVTTAESMFASNATRAADDLISFTPQTDGTLEFGPVSYDEDAGVQIVDAVVAGGLWQTSSTVIEVFDQPIVFTVTAAPGAHTFEGTRTNETPETTRVITELNTYWAARTKTG</sequence>
<dbReference type="RefSeq" id="WP_110128082.1">
    <property type="nucleotide sequence ID" value="NZ_QHLY01000012.1"/>
</dbReference>
<keyword evidence="2" id="KW-1185">Reference proteome</keyword>
<gene>
    <name evidence="1" type="ORF">CTB96_17590</name>
</gene>
<organism evidence="1 2">
    <name type="scientific">Cryobacterium arcticum</name>
    <dbReference type="NCBI Taxonomy" id="670052"/>
    <lineage>
        <taxon>Bacteria</taxon>
        <taxon>Bacillati</taxon>
        <taxon>Actinomycetota</taxon>
        <taxon>Actinomycetes</taxon>
        <taxon>Micrococcales</taxon>
        <taxon>Microbacteriaceae</taxon>
        <taxon>Cryobacterium</taxon>
    </lineage>
</organism>
<comment type="caution">
    <text evidence="1">The sequence shown here is derived from an EMBL/GenBank/DDBJ whole genome shotgun (WGS) entry which is preliminary data.</text>
</comment>
<accession>A0A317ZUH8</accession>
<protein>
    <submittedName>
        <fullName evidence="1">Uncharacterized protein</fullName>
    </submittedName>
</protein>